<dbReference type="PANTHER" id="PTHR30160">
    <property type="entry name" value="TETRAACYLDISACCHARIDE 4'-KINASE-RELATED"/>
    <property type="match status" value="1"/>
</dbReference>
<dbReference type="KEGG" id="srd:SD10_14865"/>
<proteinExistence type="predicted"/>
<keyword evidence="1" id="KW-0328">Glycosyltransferase</keyword>
<dbReference type="RefSeq" id="WP_046574696.1">
    <property type="nucleotide sequence ID" value="NZ_CP010429.1"/>
</dbReference>
<accession>A0A0E3ZWW9</accession>
<reference evidence="3 4" key="1">
    <citation type="journal article" date="2014" name="Curr. Microbiol.">
        <title>Spirosoma radiotolerans sp. nov., a gamma-radiation-resistant bacterium isolated from gamma ray-irradiated soil.</title>
        <authorList>
            <person name="Lee J.J."/>
            <person name="Srinivasan S."/>
            <person name="Lim S."/>
            <person name="Joe M."/>
            <person name="Im S."/>
            <person name="Bae S.I."/>
            <person name="Park K.R."/>
            <person name="Han J.H."/>
            <person name="Park S.H."/>
            <person name="Joo B.M."/>
            <person name="Park S.J."/>
            <person name="Kim M.K."/>
        </authorList>
    </citation>
    <scope>NUCLEOTIDE SEQUENCE [LARGE SCALE GENOMIC DNA]</scope>
    <source>
        <strain evidence="3 4">DG5A</strain>
    </source>
</reference>
<dbReference type="InterPro" id="IPR051199">
    <property type="entry name" value="LPS_LOS_Heptosyltrfase"/>
</dbReference>
<dbReference type="InterPro" id="IPR002201">
    <property type="entry name" value="Glyco_trans_9"/>
</dbReference>
<dbReference type="SUPFAM" id="SSF53756">
    <property type="entry name" value="UDP-Glycosyltransferase/glycogen phosphorylase"/>
    <property type="match status" value="1"/>
</dbReference>
<protein>
    <submittedName>
        <fullName evidence="3">Glycosyl transferase</fullName>
    </submittedName>
</protein>
<dbReference type="GO" id="GO:0008713">
    <property type="term" value="F:ADP-heptose-lipopolysaccharide heptosyltransferase activity"/>
    <property type="evidence" value="ECO:0007669"/>
    <property type="project" value="TreeGrafter"/>
</dbReference>
<dbReference type="GO" id="GO:0009244">
    <property type="term" value="P:lipopolysaccharide core region biosynthetic process"/>
    <property type="evidence" value="ECO:0007669"/>
    <property type="project" value="TreeGrafter"/>
</dbReference>
<organism evidence="3 4">
    <name type="scientific">Spirosoma radiotolerans</name>
    <dbReference type="NCBI Taxonomy" id="1379870"/>
    <lineage>
        <taxon>Bacteria</taxon>
        <taxon>Pseudomonadati</taxon>
        <taxon>Bacteroidota</taxon>
        <taxon>Cytophagia</taxon>
        <taxon>Cytophagales</taxon>
        <taxon>Cytophagaceae</taxon>
        <taxon>Spirosoma</taxon>
    </lineage>
</organism>
<evidence type="ECO:0000256" key="2">
    <source>
        <dbReference type="ARBA" id="ARBA00022679"/>
    </source>
</evidence>
<evidence type="ECO:0000313" key="3">
    <source>
        <dbReference type="EMBL" id="AKD55995.1"/>
    </source>
</evidence>
<dbReference type="Pfam" id="PF01075">
    <property type="entry name" value="Glyco_transf_9"/>
    <property type="match status" value="2"/>
</dbReference>
<keyword evidence="4" id="KW-1185">Reference proteome</keyword>
<keyword evidence="2 3" id="KW-0808">Transferase</keyword>
<dbReference type="EMBL" id="CP010429">
    <property type="protein sequence ID" value="AKD55995.1"/>
    <property type="molecule type" value="Genomic_DNA"/>
</dbReference>
<dbReference type="PANTHER" id="PTHR30160:SF1">
    <property type="entry name" value="LIPOPOLYSACCHARIDE 1,2-N-ACETYLGLUCOSAMINETRANSFERASE-RELATED"/>
    <property type="match status" value="1"/>
</dbReference>
<evidence type="ECO:0000256" key="1">
    <source>
        <dbReference type="ARBA" id="ARBA00022676"/>
    </source>
</evidence>
<dbReference type="GO" id="GO:0005829">
    <property type="term" value="C:cytosol"/>
    <property type="evidence" value="ECO:0007669"/>
    <property type="project" value="TreeGrafter"/>
</dbReference>
<dbReference type="STRING" id="1379870.SD10_14865"/>
<name>A0A0E3ZWW9_9BACT</name>
<sequence>MASPVNVLILQFASIGDVVLTSPVVRCLKQQIPNAVIHFCTRREYQPIVAHNPYIAERHYLEDSLYALIRQLKIQRFDYVIDLQNTFSTRLIKAALGSRSYSVDNQSFRKWLYVGWKINALPDQHIVDRYMATVMPLGIENDGRGLDYFIPYKDEVEASWLPETHQNDFVAYAIGGKHMTCRLPLLRIIELCLKINYPIVLLGDKEDRQVGDEIVRAIGHEQIYNACGLFNLNQSASLLQRARVVFSHDTGLMHIAAALRKKVYSIWGSTTPQFGFYPYKTAHVRLETPGLGCRPCSATGLGNCPMKHFKCMNDLSFDFDVKELRTKKKNFE</sequence>
<evidence type="ECO:0000313" key="4">
    <source>
        <dbReference type="Proteomes" id="UP000033054"/>
    </source>
</evidence>
<dbReference type="Proteomes" id="UP000033054">
    <property type="component" value="Chromosome"/>
</dbReference>
<gene>
    <name evidence="3" type="ORF">SD10_14865</name>
</gene>
<dbReference type="OrthoDB" id="9768048at2"/>
<dbReference type="CDD" id="cd03789">
    <property type="entry name" value="GT9_LPS_heptosyltransferase"/>
    <property type="match status" value="1"/>
</dbReference>
<dbReference type="Gene3D" id="3.40.50.2000">
    <property type="entry name" value="Glycogen Phosphorylase B"/>
    <property type="match status" value="2"/>
</dbReference>
<dbReference type="HOGENOM" id="CLU_038371_3_0_10"/>
<dbReference type="PATRIC" id="fig|1379870.5.peg.3232"/>
<dbReference type="AlphaFoldDB" id="A0A0E3ZWW9"/>